<comment type="caution">
    <text evidence="7">The sequence shown here is derived from an EMBL/GenBank/DDBJ whole genome shotgun (WGS) entry which is preliminary data.</text>
</comment>
<name>A0A9W9QHT4_PENBR</name>
<evidence type="ECO:0000256" key="3">
    <source>
        <dbReference type="ARBA" id="ARBA00036406"/>
    </source>
</evidence>
<evidence type="ECO:0000256" key="2">
    <source>
        <dbReference type="ARBA" id="ARBA00022801"/>
    </source>
</evidence>
<dbReference type="SUPFAM" id="SSF56317">
    <property type="entry name" value="Carbon-nitrogen hydrolase"/>
    <property type="match status" value="1"/>
</dbReference>
<dbReference type="Pfam" id="PF00795">
    <property type="entry name" value="CN_hydrolase"/>
    <property type="match status" value="1"/>
</dbReference>
<feature type="signal peptide" evidence="5">
    <location>
        <begin position="1"/>
        <end position="22"/>
    </location>
</feature>
<keyword evidence="5" id="KW-0732">Signal</keyword>
<evidence type="ECO:0000313" key="8">
    <source>
        <dbReference type="Proteomes" id="UP001147695"/>
    </source>
</evidence>
<accession>A0A9W9QHT4</accession>
<dbReference type="InterPro" id="IPR003010">
    <property type="entry name" value="C-N_Hydrolase"/>
</dbReference>
<organism evidence="7 8">
    <name type="scientific">Penicillium brevicompactum</name>
    <dbReference type="NCBI Taxonomy" id="5074"/>
    <lineage>
        <taxon>Eukaryota</taxon>
        <taxon>Fungi</taxon>
        <taxon>Dikarya</taxon>
        <taxon>Ascomycota</taxon>
        <taxon>Pezizomycotina</taxon>
        <taxon>Eurotiomycetes</taxon>
        <taxon>Eurotiomycetidae</taxon>
        <taxon>Eurotiales</taxon>
        <taxon>Aspergillaceae</taxon>
        <taxon>Penicillium</taxon>
    </lineage>
</organism>
<evidence type="ECO:0000313" key="7">
    <source>
        <dbReference type="EMBL" id="KAJ5338206.1"/>
    </source>
</evidence>
<feature type="domain" description="CN hydrolase" evidence="6">
    <location>
        <begin position="59"/>
        <end position="329"/>
    </location>
</feature>
<reference evidence="7" key="1">
    <citation type="submission" date="2022-12" db="EMBL/GenBank/DDBJ databases">
        <authorList>
            <person name="Petersen C."/>
        </authorList>
    </citation>
    <scope>NUCLEOTIDE SEQUENCE</scope>
    <source>
        <strain evidence="7">IBT 35673</strain>
    </source>
</reference>
<gene>
    <name evidence="7" type="ORF">N7452_004934</name>
</gene>
<dbReference type="InterPro" id="IPR036526">
    <property type="entry name" value="C-N_Hydrolase_sf"/>
</dbReference>
<evidence type="ECO:0000256" key="5">
    <source>
        <dbReference type="SAM" id="SignalP"/>
    </source>
</evidence>
<keyword evidence="2" id="KW-0378">Hydrolase</keyword>
<dbReference type="EMBL" id="JAPZBQ010000003">
    <property type="protein sequence ID" value="KAJ5338206.1"/>
    <property type="molecule type" value="Genomic_DNA"/>
</dbReference>
<dbReference type="EC" id="3.5.5.1" evidence="4"/>
<evidence type="ECO:0000256" key="4">
    <source>
        <dbReference type="ARBA" id="ARBA00039045"/>
    </source>
</evidence>
<dbReference type="PROSITE" id="PS50263">
    <property type="entry name" value="CN_HYDROLASE"/>
    <property type="match status" value="1"/>
</dbReference>
<dbReference type="InterPro" id="IPR044149">
    <property type="entry name" value="Nitrilases_CHs"/>
</dbReference>
<evidence type="ECO:0000256" key="1">
    <source>
        <dbReference type="ARBA" id="ARBA00008129"/>
    </source>
</evidence>
<feature type="chain" id="PRO_5040730479" description="nitrilase" evidence="5">
    <location>
        <begin position="23"/>
        <end position="383"/>
    </location>
</feature>
<dbReference type="PANTHER" id="PTHR46044">
    <property type="entry name" value="NITRILASE"/>
    <property type="match status" value="1"/>
</dbReference>
<dbReference type="GO" id="GO:0000257">
    <property type="term" value="F:nitrilase activity"/>
    <property type="evidence" value="ECO:0007669"/>
    <property type="project" value="UniProtKB-EC"/>
</dbReference>
<comment type="similarity">
    <text evidence="1">Belongs to the carbon-nitrogen hydrolase superfamily. Nitrilase family.</text>
</comment>
<sequence>MKVLKQLFAMTSVLAMCCTSRAHHELGDNMVRRTNELTRKENKNQTVYDIVNKWDLENLTIAAVRATPVNWPLPMLNKNWDGVTLDLNATVELGVNLIKEAAANQARVVGFPEVWFPGYPKGIINNASPNPWFEYHVKDYIENSLVVGSDNWNKLVQAAIDNEIYVGLSFSEKDAAHLYMAQALIAPDGEILIHRHKLRPSAQERDLWTDGTVDQIYAVTTPIGRIGMLSCGEHTAPEVTFIMQSQTEDIHIGSWPLVPDFGNASLTYESAEVITALGRVYAILGDAVVLQAGIGTATIFPAGSSAVWSQVTANASFDEFPLVYQSFNATEFSNTTYNTDGEISWGSLQGINQGFPKYIPQKTGEFVAWHQDLLNTLYDQSVV</sequence>
<comment type="catalytic activity">
    <reaction evidence="3">
        <text>a nitrile + 2 H2O = a carboxylate + NH4(+)</text>
        <dbReference type="Rhea" id="RHEA:21724"/>
        <dbReference type="ChEBI" id="CHEBI:15377"/>
        <dbReference type="ChEBI" id="CHEBI:18379"/>
        <dbReference type="ChEBI" id="CHEBI:28938"/>
        <dbReference type="ChEBI" id="CHEBI:29067"/>
        <dbReference type="EC" id="3.5.5.1"/>
    </reaction>
</comment>
<dbReference type="PANTHER" id="PTHR46044:SF14">
    <property type="entry name" value="ARYLACETONITRILASE"/>
    <property type="match status" value="1"/>
</dbReference>
<dbReference type="Gene3D" id="3.60.110.10">
    <property type="entry name" value="Carbon-nitrogen hydrolase"/>
    <property type="match status" value="1"/>
</dbReference>
<protein>
    <recommendedName>
        <fullName evidence="4">nitrilase</fullName>
        <ecNumber evidence="4">3.5.5.1</ecNumber>
    </recommendedName>
</protein>
<dbReference type="Proteomes" id="UP001147695">
    <property type="component" value="Unassembled WGS sequence"/>
</dbReference>
<evidence type="ECO:0000259" key="6">
    <source>
        <dbReference type="PROSITE" id="PS50263"/>
    </source>
</evidence>
<reference evidence="7" key="2">
    <citation type="journal article" date="2023" name="IMA Fungus">
        <title>Comparative genomic study of the Penicillium genus elucidates a diverse pangenome and 15 lateral gene transfer events.</title>
        <authorList>
            <person name="Petersen C."/>
            <person name="Sorensen T."/>
            <person name="Nielsen M.R."/>
            <person name="Sondergaard T.E."/>
            <person name="Sorensen J.L."/>
            <person name="Fitzpatrick D.A."/>
            <person name="Frisvad J.C."/>
            <person name="Nielsen K.L."/>
        </authorList>
    </citation>
    <scope>NUCLEOTIDE SEQUENCE</scope>
    <source>
        <strain evidence="7">IBT 35673</strain>
    </source>
</reference>
<proteinExistence type="inferred from homology"/>
<dbReference type="AlphaFoldDB" id="A0A9W9QHT4"/>